<reference evidence="1 2" key="1">
    <citation type="submission" date="2015-10" db="EMBL/GenBank/DDBJ databases">
        <authorList>
            <person name="Gilbert D.G."/>
        </authorList>
    </citation>
    <scope>NUCLEOTIDE SEQUENCE [LARGE SCALE GENOMIC DNA]</scope>
    <source>
        <strain evidence="1">COMA1</strain>
    </source>
</reference>
<keyword evidence="2" id="KW-1185">Reference proteome</keyword>
<protein>
    <recommendedName>
        <fullName evidence="3">Lipoprotein</fullName>
    </recommendedName>
</protein>
<dbReference type="AlphaFoldDB" id="A0A0S4LRJ3"/>
<evidence type="ECO:0008006" key="3">
    <source>
        <dbReference type="Google" id="ProtNLM"/>
    </source>
</evidence>
<gene>
    <name evidence="1" type="ORF">COMA1_80092</name>
</gene>
<evidence type="ECO:0000313" key="1">
    <source>
        <dbReference type="EMBL" id="CUS39577.1"/>
    </source>
</evidence>
<dbReference type="Proteomes" id="UP000199032">
    <property type="component" value="Unassembled WGS sequence"/>
</dbReference>
<dbReference type="STRING" id="1742972.COMA1_80092"/>
<proteinExistence type="predicted"/>
<accession>A0A0S4LRJ3</accession>
<dbReference type="EMBL" id="CZQA01000014">
    <property type="protein sequence ID" value="CUS39577.1"/>
    <property type="molecule type" value="Genomic_DNA"/>
</dbReference>
<dbReference type="PROSITE" id="PS51257">
    <property type="entry name" value="PROKAR_LIPOPROTEIN"/>
    <property type="match status" value="1"/>
</dbReference>
<name>A0A0S4LRJ3_9BACT</name>
<dbReference type="OrthoDB" id="9785429at2"/>
<organism evidence="1 2">
    <name type="scientific">Candidatus Nitrospira nitrosa</name>
    <dbReference type="NCBI Taxonomy" id="1742972"/>
    <lineage>
        <taxon>Bacteria</taxon>
        <taxon>Pseudomonadati</taxon>
        <taxon>Nitrospirota</taxon>
        <taxon>Nitrospiria</taxon>
        <taxon>Nitrospirales</taxon>
        <taxon>Nitrospiraceae</taxon>
        <taxon>Nitrospira</taxon>
    </lineage>
</organism>
<evidence type="ECO:0000313" key="2">
    <source>
        <dbReference type="Proteomes" id="UP000199032"/>
    </source>
</evidence>
<dbReference type="RefSeq" id="WP_090751283.1">
    <property type="nucleotide sequence ID" value="NZ_CZQA01000014.1"/>
</dbReference>
<sequence>MIMTRLFFVILLGPLVLLTGCALVGPKEELSLKRVTVEDLTTLLRQRDTAVHSMKGLFSAKVRGGLIPILSRVEGTVYYRRPNALRLKGFTPFGGELFEFVQADEWYRLRLPMEGKVYTGSQADLKDQGNLARFSQLSTWAIGGLLGANALAKDETAKLVLERSRYRLDIYGTARGGGHSSRTLIRRLWFDHRLLVVQEDRLGGDGEIEATIHYDDFRAFDEGGAVSSQVIADTEARLLRPFKISLEAGRGQGAVQITFHELHQNQTITAEDLGQAL</sequence>